<proteinExistence type="predicted"/>
<evidence type="ECO:0000313" key="12">
    <source>
        <dbReference type="Proteomes" id="UP001164286"/>
    </source>
</evidence>
<dbReference type="GO" id="GO:0008270">
    <property type="term" value="F:zinc ion binding"/>
    <property type="evidence" value="ECO:0007669"/>
    <property type="project" value="UniProtKB-KW"/>
</dbReference>
<keyword evidence="6" id="KW-0833">Ubl conjugation pathway</keyword>
<gene>
    <name evidence="11" type="ORF">MKK02DRAFT_43357</name>
</gene>
<dbReference type="Proteomes" id="UP001164286">
    <property type="component" value="Unassembled WGS sequence"/>
</dbReference>
<reference evidence="11" key="1">
    <citation type="journal article" date="2022" name="G3 (Bethesda)">
        <title>High quality genome of the basidiomycete yeast Dioszegia hungarica PDD-24b-2 isolated from cloud water.</title>
        <authorList>
            <person name="Jarrige D."/>
            <person name="Haridas S."/>
            <person name="Bleykasten-Grosshans C."/>
            <person name="Joly M."/>
            <person name="Nadalig T."/>
            <person name="Sancelme M."/>
            <person name="Vuilleumier S."/>
            <person name="Grigoriev I.V."/>
            <person name="Amato P."/>
            <person name="Bringel F."/>
        </authorList>
    </citation>
    <scope>NUCLEOTIDE SEQUENCE</scope>
    <source>
        <strain evidence="11">PDD-24b-2</strain>
    </source>
</reference>
<evidence type="ECO:0000256" key="6">
    <source>
        <dbReference type="ARBA" id="ARBA00022786"/>
    </source>
</evidence>
<protein>
    <recommendedName>
        <fullName evidence="2">RING-type E3 ubiquitin transferase</fullName>
        <ecNumber evidence="2">2.3.2.27</ecNumber>
    </recommendedName>
</protein>
<dbReference type="GO" id="GO:0061630">
    <property type="term" value="F:ubiquitin protein ligase activity"/>
    <property type="evidence" value="ECO:0007669"/>
    <property type="project" value="UniProtKB-EC"/>
</dbReference>
<dbReference type="EC" id="2.3.2.27" evidence="2"/>
<evidence type="ECO:0000256" key="7">
    <source>
        <dbReference type="ARBA" id="ARBA00022833"/>
    </source>
</evidence>
<sequence length="322" mass="34255">MPPEPDFNPSGFFQSMFSSLLGAASEGQVSSSQPTSGSGRRQDGTRELSFNFPGGGRGSVTFGPLGGGSRAGDPGGGLDAFFPGFPAPPPGQMQALGPGQDMIGALFQMLAQEGSLPSGMRGPANLGDYVMSENGFDQVLEQLMHAAGPQGPLPATDAVIEGLPRIVLDEKTLESNIHKDCPICQDDYSPGDEVMRIPCEHIFHPDCLQPWLKTNGSCPVCRFPLVPADQQPAPVPGQAVQPAVTNILNRLWGQGGSAAAAEPATEPTGTSTGRSDPSADPPVPALSSAIPDEYRERHRRQERERDQARERERDEQYPTYFS</sequence>
<dbReference type="InterPro" id="IPR001841">
    <property type="entry name" value="Znf_RING"/>
</dbReference>
<keyword evidence="12" id="KW-1185">Reference proteome</keyword>
<evidence type="ECO:0000256" key="3">
    <source>
        <dbReference type="ARBA" id="ARBA00022679"/>
    </source>
</evidence>
<dbReference type="EMBL" id="JAKWFO010000004">
    <property type="protein sequence ID" value="KAI9637436.1"/>
    <property type="molecule type" value="Genomic_DNA"/>
</dbReference>
<dbReference type="GO" id="GO:0006511">
    <property type="term" value="P:ubiquitin-dependent protein catabolic process"/>
    <property type="evidence" value="ECO:0007669"/>
    <property type="project" value="TreeGrafter"/>
</dbReference>
<feature type="compositionally biased region" description="Polar residues" evidence="9">
    <location>
        <begin position="27"/>
        <end position="39"/>
    </location>
</feature>
<dbReference type="RefSeq" id="XP_052947213.1">
    <property type="nucleotide sequence ID" value="XM_053092383.1"/>
</dbReference>
<evidence type="ECO:0000256" key="1">
    <source>
        <dbReference type="ARBA" id="ARBA00000900"/>
    </source>
</evidence>
<keyword evidence="7" id="KW-0862">Zinc</keyword>
<dbReference type="GO" id="GO:0005634">
    <property type="term" value="C:nucleus"/>
    <property type="evidence" value="ECO:0007669"/>
    <property type="project" value="TreeGrafter"/>
</dbReference>
<evidence type="ECO:0000256" key="8">
    <source>
        <dbReference type="PROSITE-ProRule" id="PRU00175"/>
    </source>
</evidence>
<evidence type="ECO:0000313" key="11">
    <source>
        <dbReference type="EMBL" id="KAI9637436.1"/>
    </source>
</evidence>
<evidence type="ECO:0000256" key="5">
    <source>
        <dbReference type="ARBA" id="ARBA00022771"/>
    </source>
</evidence>
<feature type="region of interest" description="Disordered" evidence="9">
    <location>
        <begin position="255"/>
        <end position="322"/>
    </location>
</feature>
<evidence type="ECO:0000256" key="4">
    <source>
        <dbReference type="ARBA" id="ARBA00022723"/>
    </source>
</evidence>
<dbReference type="InterPro" id="IPR051834">
    <property type="entry name" value="RING_finger_E3_ligase"/>
</dbReference>
<dbReference type="GO" id="GO:0016567">
    <property type="term" value="P:protein ubiquitination"/>
    <property type="evidence" value="ECO:0007669"/>
    <property type="project" value="UniProtKB-ARBA"/>
</dbReference>
<feature type="compositionally biased region" description="Gly residues" evidence="9">
    <location>
        <begin position="53"/>
        <end position="76"/>
    </location>
</feature>
<organism evidence="11 12">
    <name type="scientific">Dioszegia hungarica</name>
    <dbReference type="NCBI Taxonomy" id="4972"/>
    <lineage>
        <taxon>Eukaryota</taxon>
        <taxon>Fungi</taxon>
        <taxon>Dikarya</taxon>
        <taxon>Basidiomycota</taxon>
        <taxon>Agaricomycotina</taxon>
        <taxon>Tremellomycetes</taxon>
        <taxon>Tremellales</taxon>
        <taxon>Bulleribasidiaceae</taxon>
        <taxon>Dioszegia</taxon>
    </lineage>
</organism>
<dbReference type="PROSITE" id="PS50089">
    <property type="entry name" value="ZF_RING_2"/>
    <property type="match status" value="1"/>
</dbReference>
<dbReference type="PANTHER" id="PTHR45931:SF3">
    <property type="entry name" value="RING ZINC FINGER-CONTAINING PROTEIN"/>
    <property type="match status" value="1"/>
</dbReference>
<keyword evidence="5 8" id="KW-0863">Zinc-finger</keyword>
<comment type="catalytic activity">
    <reaction evidence="1">
        <text>S-ubiquitinyl-[E2 ubiquitin-conjugating enzyme]-L-cysteine + [acceptor protein]-L-lysine = [E2 ubiquitin-conjugating enzyme]-L-cysteine + N(6)-ubiquitinyl-[acceptor protein]-L-lysine.</text>
        <dbReference type="EC" id="2.3.2.27"/>
    </reaction>
</comment>
<dbReference type="SMART" id="SM00184">
    <property type="entry name" value="RING"/>
    <property type="match status" value="1"/>
</dbReference>
<dbReference type="Pfam" id="PF13639">
    <property type="entry name" value="zf-RING_2"/>
    <property type="match status" value="1"/>
</dbReference>
<feature type="compositionally biased region" description="Low complexity" evidence="9">
    <location>
        <begin position="257"/>
        <end position="273"/>
    </location>
</feature>
<feature type="domain" description="RING-type" evidence="10">
    <location>
        <begin position="181"/>
        <end position="222"/>
    </location>
</feature>
<evidence type="ECO:0000256" key="9">
    <source>
        <dbReference type="SAM" id="MobiDB-lite"/>
    </source>
</evidence>
<accession>A0AA38HEB5</accession>
<evidence type="ECO:0000259" key="10">
    <source>
        <dbReference type="PROSITE" id="PS50089"/>
    </source>
</evidence>
<dbReference type="FunFam" id="3.30.40.10:FF:000127">
    <property type="entry name" value="E3 ubiquitin-protein ligase RNF181"/>
    <property type="match status" value="1"/>
</dbReference>
<dbReference type="PANTHER" id="PTHR45931">
    <property type="entry name" value="SI:CH211-59O9.10"/>
    <property type="match status" value="1"/>
</dbReference>
<feature type="compositionally biased region" description="Basic and acidic residues" evidence="9">
    <location>
        <begin position="292"/>
        <end position="316"/>
    </location>
</feature>
<keyword evidence="4" id="KW-0479">Metal-binding</keyword>
<dbReference type="AlphaFoldDB" id="A0AA38HEB5"/>
<evidence type="ECO:0000256" key="2">
    <source>
        <dbReference type="ARBA" id="ARBA00012483"/>
    </source>
</evidence>
<comment type="caution">
    <text evidence="11">The sequence shown here is derived from an EMBL/GenBank/DDBJ whole genome shotgun (WGS) entry which is preliminary data.</text>
</comment>
<keyword evidence="3" id="KW-0808">Transferase</keyword>
<dbReference type="GeneID" id="77731588"/>
<dbReference type="Gene3D" id="3.30.40.10">
    <property type="entry name" value="Zinc/RING finger domain, C3HC4 (zinc finger)"/>
    <property type="match status" value="1"/>
</dbReference>
<dbReference type="SUPFAM" id="SSF57850">
    <property type="entry name" value="RING/U-box"/>
    <property type="match status" value="1"/>
</dbReference>
<feature type="region of interest" description="Disordered" evidence="9">
    <location>
        <begin position="23"/>
        <end position="76"/>
    </location>
</feature>
<name>A0AA38HEB5_9TREE</name>
<dbReference type="InterPro" id="IPR013083">
    <property type="entry name" value="Znf_RING/FYVE/PHD"/>
</dbReference>